<dbReference type="Proteomes" id="UP000556620">
    <property type="component" value="Unassembled WGS sequence"/>
</dbReference>
<dbReference type="EMBL" id="JACGCU010000026">
    <property type="protein sequence ID" value="MBA6060661.1"/>
    <property type="molecule type" value="Genomic_DNA"/>
</dbReference>
<dbReference type="InterPro" id="IPR007863">
    <property type="entry name" value="Peptidase_M16_C"/>
</dbReference>
<dbReference type="GO" id="GO:0046872">
    <property type="term" value="F:metal ion binding"/>
    <property type="evidence" value="ECO:0007669"/>
    <property type="project" value="InterPro"/>
</dbReference>
<dbReference type="InterPro" id="IPR011249">
    <property type="entry name" value="Metalloenz_LuxS/M16"/>
</dbReference>
<gene>
    <name evidence="2" type="ORF">H4C44_15900</name>
</gene>
<dbReference type="Gene3D" id="3.30.830.10">
    <property type="entry name" value="Metalloenzyme, LuxS/M16 peptidase-like"/>
    <property type="match status" value="2"/>
</dbReference>
<comment type="caution">
    <text evidence="2">The sequence shown here is derived from an EMBL/GenBank/DDBJ whole genome shotgun (WGS) entry which is preliminary data.</text>
</comment>
<organism evidence="2 3">
    <name type="scientific">Pseudomonas juntendi</name>
    <dbReference type="NCBI Taxonomy" id="2666183"/>
    <lineage>
        <taxon>Bacteria</taxon>
        <taxon>Pseudomonadati</taxon>
        <taxon>Pseudomonadota</taxon>
        <taxon>Gammaproteobacteria</taxon>
        <taxon>Pseudomonadales</taxon>
        <taxon>Pseudomonadaceae</taxon>
        <taxon>Pseudomonas</taxon>
    </lineage>
</organism>
<dbReference type="InterPro" id="IPR050361">
    <property type="entry name" value="MPP/UQCRC_Complex"/>
</dbReference>
<feature type="domain" description="Peptidase M16 C-terminal" evidence="1">
    <location>
        <begin position="213"/>
        <end position="384"/>
    </location>
</feature>
<evidence type="ECO:0000313" key="2">
    <source>
        <dbReference type="EMBL" id="MBA6060661.1"/>
    </source>
</evidence>
<dbReference type="PANTHER" id="PTHR11851">
    <property type="entry name" value="METALLOPROTEASE"/>
    <property type="match status" value="1"/>
</dbReference>
<dbReference type="AlphaFoldDB" id="A0A7W2JKH1"/>
<dbReference type="Pfam" id="PF05193">
    <property type="entry name" value="Peptidase_M16_C"/>
    <property type="match status" value="1"/>
</dbReference>
<name>A0A7W2JKH1_9PSED</name>
<proteinExistence type="predicted"/>
<dbReference type="RefSeq" id="WP_182367840.1">
    <property type="nucleotide sequence ID" value="NZ_JACGCU010000026.1"/>
</dbReference>
<evidence type="ECO:0000313" key="3">
    <source>
        <dbReference type="Proteomes" id="UP000556620"/>
    </source>
</evidence>
<sequence>MIQVPSPAPLPLTCNGPADDTALAAMANLHSAQGIDLGHIPDLQAHPEHWRTAEGTRVSFLARHDRPMFDLALRFRAGSVLDGAHPGLAALVLYSLDQGTGQLDATRFAEDMAGFGAILGRRISDDSALVTLRALSLPALRDRAMQLLTEMLARPALRGGDVAKIGERLVFSQARYGNHPLLRITKAATAHIFSGHPYAATLTAQTIASIGDDQIRAFHQQAYSANNLDIGLVGNLTREEARQLVDDLVRALPQGWAAQRTPSVPDYQALDLNLAAASSTTQATLTLATNVSAQDPVFPALYLLNAILGSSYESRLTQELRTLRNLTYAISCDLRPLDAASQLQIHWDIAPQYRDASGGLVSAILACLREHGPSQAECDMAVNQIAGKLHDSLADRARMAQALATYSHQGLAPDHLGTFLGKLSALTPANLREAAQVWLQAPQVFVTSGPVTEQLPLPKPTALDQ</sequence>
<protein>
    <submittedName>
        <fullName evidence="2">Insulinase family protein</fullName>
    </submittedName>
</protein>
<evidence type="ECO:0000259" key="1">
    <source>
        <dbReference type="Pfam" id="PF05193"/>
    </source>
</evidence>
<dbReference type="SUPFAM" id="SSF63411">
    <property type="entry name" value="LuxS/MPP-like metallohydrolase"/>
    <property type="match status" value="2"/>
</dbReference>
<accession>A0A7W2JKH1</accession>
<reference evidence="2 3" key="1">
    <citation type="submission" date="2020-07" db="EMBL/GenBank/DDBJ databases">
        <title>Diversity of carbapenemase encoding genes among Pseudomonas putida group clinical isolates in a tertiary Brazilian hospital.</title>
        <authorList>
            <person name="Alberto-Lei F."/>
            <person name="Nodari C.S."/>
            <person name="Streling A.P."/>
            <person name="Paulino J.T."/>
            <person name="Bessa-Neto F.O."/>
            <person name="Cayo R."/>
            <person name="Gales A.C."/>
        </authorList>
    </citation>
    <scope>NUCLEOTIDE SEQUENCE [LARGE SCALE GENOMIC DNA]</scope>
    <source>
        <strain evidence="2 3">14535</strain>
    </source>
</reference>
<dbReference type="PANTHER" id="PTHR11851:SF224">
    <property type="entry name" value="PROCESSING PROTEASE"/>
    <property type="match status" value="1"/>
</dbReference>